<dbReference type="AlphaFoldDB" id="A0A918JLH7"/>
<organism evidence="1 2">
    <name type="scientific">Alteromonas halophila</name>
    <dbReference type="NCBI Taxonomy" id="516698"/>
    <lineage>
        <taxon>Bacteria</taxon>
        <taxon>Pseudomonadati</taxon>
        <taxon>Pseudomonadota</taxon>
        <taxon>Gammaproteobacteria</taxon>
        <taxon>Alteromonadales</taxon>
        <taxon>Alteromonadaceae</taxon>
        <taxon>Alteromonas/Salinimonas group</taxon>
        <taxon>Alteromonas</taxon>
    </lineage>
</organism>
<evidence type="ECO:0000313" key="2">
    <source>
        <dbReference type="Proteomes" id="UP000631300"/>
    </source>
</evidence>
<evidence type="ECO:0000313" key="1">
    <source>
        <dbReference type="EMBL" id="GGW88111.1"/>
    </source>
</evidence>
<name>A0A918JLH7_9ALTE</name>
<gene>
    <name evidence="1" type="ORF">GCM10007391_22350</name>
</gene>
<protein>
    <recommendedName>
        <fullName evidence="3">SGNH hydrolase-type esterase domain-containing protein</fullName>
    </recommendedName>
</protein>
<dbReference type="RefSeq" id="WP_189406494.1">
    <property type="nucleotide sequence ID" value="NZ_BMXP01000005.1"/>
</dbReference>
<keyword evidence="2" id="KW-1185">Reference proteome</keyword>
<dbReference type="Proteomes" id="UP000631300">
    <property type="component" value="Unassembled WGS sequence"/>
</dbReference>
<dbReference type="EMBL" id="BMXP01000005">
    <property type="protein sequence ID" value="GGW88111.1"/>
    <property type="molecule type" value="Genomic_DNA"/>
</dbReference>
<dbReference type="InterPro" id="IPR011990">
    <property type="entry name" value="TPR-like_helical_dom_sf"/>
</dbReference>
<reference evidence="1" key="1">
    <citation type="journal article" date="2014" name="Int. J. Syst. Evol. Microbiol.">
        <title>Complete genome sequence of Corynebacterium casei LMG S-19264T (=DSM 44701T), isolated from a smear-ripened cheese.</title>
        <authorList>
            <consortium name="US DOE Joint Genome Institute (JGI-PGF)"/>
            <person name="Walter F."/>
            <person name="Albersmeier A."/>
            <person name="Kalinowski J."/>
            <person name="Ruckert C."/>
        </authorList>
    </citation>
    <scope>NUCLEOTIDE SEQUENCE</scope>
    <source>
        <strain evidence="1">KCTC 22164</strain>
    </source>
</reference>
<sequence length="537" mass="59715">MATARRRWIFFVITLSIPVLVLGALEGGLRLAGYGKSMPLFIANPSHPDYILPRPDVLSRYFPEGGTPRVTMEANFFLADKPENGLRLFVAGGSTAAGFPYGLGASPAGMLERRLRQTFPKRHVEVVNTAMSAINTYLLLDFADEIIAQQPDGILIYTGHNEYLGIFGAGSAYRIGGQWLTRAYLTVAHLALVDMLQQLLGGMPEDAVSSSRTFMSQVASDTAIPLYSQRYYQGLSQFERNLAQIVDTYTSAGIPVFLSTIASNVRDQPPFASATTPDNASELYHEGHTLLADGQHMEARQTLTEAKDRDLLRFRAPSAMNDIIRTLSDTHSNVQLVDSHQALKARSQDGIVGNSLMLEHLHPNLPGYFILSDAFYQSLVTYFDAAPQHQIDTSLAWQQRPVTVAEEYNGYAQIQALKADFPFSATPQPVVLSSPADWQQSLGQAYFKKRINWLEMMQQLYAGYMKRNDSAKAAKVLRLMADALPHHALYNEQAGDNSYRRGDKADALFYYERALRAGAVSPHLSTRTTQLRQHLKR</sequence>
<comment type="caution">
    <text evidence="1">The sequence shown here is derived from an EMBL/GenBank/DDBJ whole genome shotgun (WGS) entry which is preliminary data.</text>
</comment>
<dbReference type="Gene3D" id="3.40.50.1110">
    <property type="entry name" value="SGNH hydrolase"/>
    <property type="match status" value="1"/>
</dbReference>
<dbReference type="SUPFAM" id="SSF52266">
    <property type="entry name" value="SGNH hydrolase"/>
    <property type="match status" value="1"/>
</dbReference>
<accession>A0A918JLH7</accession>
<proteinExistence type="predicted"/>
<dbReference type="GO" id="GO:0016788">
    <property type="term" value="F:hydrolase activity, acting on ester bonds"/>
    <property type="evidence" value="ECO:0007669"/>
    <property type="project" value="UniProtKB-ARBA"/>
</dbReference>
<dbReference type="SUPFAM" id="SSF48452">
    <property type="entry name" value="TPR-like"/>
    <property type="match status" value="1"/>
</dbReference>
<dbReference type="InterPro" id="IPR036514">
    <property type="entry name" value="SGNH_hydro_sf"/>
</dbReference>
<evidence type="ECO:0008006" key="3">
    <source>
        <dbReference type="Google" id="ProtNLM"/>
    </source>
</evidence>
<reference evidence="1" key="2">
    <citation type="submission" date="2020-09" db="EMBL/GenBank/DDBJ databases">
        <authorList>
            <person name="Sun Q."/>
            <person name="Kim S."/>
        </authorList>
    </citation>
    <scope>NUCLEOTIDE SEQUENCE</scope>
    <source>
        <strain evidence="1">KCTC 22164</strain>
    </source>
</reference>